<sequence length="57" mass="6194">MMLCQDEEARAQVGLASYTARTAPLRCSQVPTPTRRRGAARLPNSSVEAERASAVFD</sequence>
<evidence type="ECO:0000256" key="1">
    <source>
        <dbReference type="SAM" id="MobiDB-lite"/>
    </source>
</evidence>
<evidence type="ECO:0000313" key="3">
    <source>
        <dbReference type="Proteomes" id="UP000006514"/>
    </source>
</evidence>
<accession>J0D2N1</accession>
<dbReference type="Proteomes" id="UP000006514">
    <property type="component" value="Unassembled WGS sequence"/>
</dbReference>
<name>J0D2N1_AURST</name>
<proteinExistence type="predicted"/>
<evidence type="ECO:0000313" key="2">
    <source>
        <dbReference type="EMBL" id="EJD32887.1"/>
    </source>
</evidence>
<keyword evidence="3" id="KW-1185">Reference proteome</keyword>
<protein>
    <submittedName>
        <fullName evidence="2">Uncharacterized protein</fullName>
    </submittedName>
</protein>
<gene>
    <name evidence="2" type="ORF">AURDEDRAFT_117956</name>
</gene>
<dbReference type="KEGG" id="adl:AURDEDRAFT_117956"/>
<dbReference type="InParanoid" id="J0D2N1"/>
<dbReference type="AlphaFoldDB" id="J0D2N1"/>
<dbReference type="EMBL" id="JH688579">
    <property type="protein sequence ID" value="EJD32887.1"/>
    <property type="molecule type" value="Genomic_DNA"/>
</dbReference>
<reference evidence="3" key="1">
    <citation type="journal article" date="2012" name="Science">
        <title>The Paleozoic origin of enzymatic lignin decomposition reconstructed from 31 fungal genomes.</title>
        <authorList>
            <person name="Floudas D."/>
            <person name="Binder M."/>
            <person name="Riley R."/>
            <person name="Barry K."/>
            <person name="Blanchette R.A."/>
            <person name="Henrissat B."/>
            <person name="Martinez A.T."/>
            <person name="Otillar R."/>
            <person name="Spatafora J.W."/>
            <person name="Yadav J.S."/>
            <person name="Aerts A."/>
            <person name="Benoit I."/>
            <person name="Boyd A."/>
            <person name="Carlson A."/>
            <person name="Copeland A."/>
            <person name="Coutinho P.M."/>
            <person name="de Vries R.P."/>
            <person name="Ferreira P."/>
            <person name="Findley K."/>
            <person name="Foster B."/>
            <person name="Gaskell J."/>
            <person name="Glotzer D."/>
            <person name="Gorecki P."/>
            <person name="Heitman J."/>
            <person name="Hesse C."/>
            <person name="Hori C."/>
            <person name="Igarashi K."/>
            <person name="Jurgens J.A."/>
            <person name="Kallen N."/>
            <person name="Kersten P."/>
            <person name="Kohler A."/>
            <person name="Kuees U."/>
            <person name="Kumar T.K.A."/>
            <person name="Kuo A."/>
            <person name="LaButti K."/>
            <person name="Larrondo L.F."/>
            <person name="Lindquist E."/>
            <person name="Ling A."/>
            <person name="Lombard V."/>
            <person name="Lucas S."/>
            <person name="Lundell T."/>
            <person name="Martin R."/>
            <person name="McLaughlin D.J."/>
            <person name="Morgenstern I."/>
            <person name="Morin E."/>
            <person name="Murat C."/>
            <person name="Nagy L.G."/>
            <person name="Nolan M."/>
            <person name="Ohm R.A."/>
            <person name="Patyshakuliyeva A."/>
            <person name="Rokas A."/>
            <person name="Ruiz-Duenas F.J."/>
            <person name="Sabat G."/>
            <person name="Salamov A."/>
            <person name="Samejima M."/>
            <person name="Schmutz J."/>
            <person name="Slot J.C."/>
            <person name="St John F."/>
            <person name="Stenlid J."/>
            <person name="Sun H."/>
            <person name="Sun S."/>
            <person name="Syed K."/>
            <person name="Tsang A."/>
            <person name="Wiebenga A."/>
            <person name="Young D."/>
            <person name="Pisabarro A."/>
            <person name="Eastwood D.C."/>
            <person name="Martin F."/>
            <person name="Cullen D."/>
            <person name="Grigoriev I.V."/>
            <person name="Hibbett D.S."/>
        </authorList>
    </citation>
    <scope>NUCLEOTIDE SEQUENCE [LARGE SCALE GENOMIC DNA]</scope>
    <source>
        <strain evidence="3">TFB10046</strain>
    </source>
</reference>
<organism evidence="2 3">
    <name type="scientific">Auricularia subglabra (strain TFB-10046 / SS5)</name>
    <name type="common">White-rot fungus</name>
    <name type="synonym">Auricularia delicata (strain TFB10046)</name>
    <dbReference type="NCBI Taxonomy" id="717982"/>
    <lineage>
        <taxon>Eukaryota</taxon>
        <taxon>Fungi</taxon>
        <taxon>Dikarya</taxon>
        <taxon>Basidiomycota</taxon>
        <taxon>Agaricomycotina</taxon>
        <taxon>Agaricomycetes</taxon>
        <taxon>Auriculariales</taxon>
        <taxon>Auriculariaceae</taxon>
        <taxon>Auricularia</taxon>
    </lineage>
</organism>
<feature type="region of interest" description="Disordered" evidence="1">
    <location>
        <begin position="29"/>
        <end position="57"/>
    </location>
</feature>